<evidence type="ECO:0000256" key="1">
    <source>
        <dbReference type="SAM" id="MobiDB-lite"/>
    </source>
</evidence>
<organism evidence="2 3">
    <name type="scientific">Cucurbita argyrosperma subsp. sororia</name>
    <dbReference type="NCBI Taxonomy" id="37648"/>
    <lineage>
        <taxon>Eukaryota</taxon>
        <taxon>Viridiplantae</taxon>
        <taxon>Streptophyta</taxon>
        <taxon>Embryophyta</taxon>
        <taxon>Tracheophyta</taxon>
        <taxon>Spermatophyta</taxon>
        <taxon>Magnoliopsida</taxon>
        <taxon>eudicotyledons</taxon>
        <taxon>Gunneridae</taxon>
        <taxon>Pentapetalae</taxon>
        <taxon>rosids</taxon>
        <taxon>fabids</taxon>
        <taxon>Cucurbitales</taxon>
        <taxon>Cucurbitaceae</taxon>
        <taxon>Cucurbiteae</taxon>
        <taxon>Cucurbita</taxon>
    </lineage>
</organism>
<feature type="region of interest" description="Disordered" evidence="1">
    <location>
        <begin position="521"/>
        <end position="545"/>
    </location>
</feature>
<dbReference type="PANTHER" id="PTHR13318:SF124">
    <property type="entry name" value="F-BOX DOMAIN-CONTAINING PROTEIN"/>
    <property type="match status" value="1"/>
</dbReference>
<reference evidence="2 3" key="1">
    <citation type="journal article" date="2021" name="Hortic Res">
        <title>The domestication of Cucurbita argyrosperma as revealed by the genome of its wild relative.</title>
        <authorList>
            <person name="Barrera-Redondo J."/>
            <person name="Sanchez-de la Vega G."/>
            <person name="Aguirre-Liguori J.A."/>
            <person name="Castellanos-Morales G."/>
            <person name="Gutierrez-Guerrero Y.T."/>
            <person name="Aguirre-Dugua X."/>
            <person name="Aguirre-Planter E."/>
            <person name="Tenaillon M.I."/>
            <person name="Lira-Saade R."/>
            <person name="Eguiarte L.E."/>
        </authorList>
    </citation>
    <scope>NUCLEOTIDE SEQUENCE [LARGE SCALE GENOMIC DNA]</scope>
    <source>
        <strain evidence="2">JBR-2021</strain>
    </source>
</reference>
<sequence length="545" mass="61006">MGFHHQRAQSVLLESERRTSISSVPSSQTNPNSPVKKKRNPRWSDVWLKNTKSLEHVIVAMQLQSLSKNPHIPTPNSKTKPLIANFCKIDRTLLLSDEILLRILSKLPDSQRNSNFLVCKRWLNLQGRLVRSLRVMDLNFLLSGRLILRFPNLNRVDLVSGSLLSTRNSGILLSNRIVSIHVDSWFLPIPGVGEENILDNMVIDRGLKTLACACPNLRKLAFIGGSELGLLSVAEECETLQELELHKCSDNLLRGIAACENLQILKLFGNVDGLYSSVVTDIGLTILAQGCKRLVKLELNGCEGSFDSIKAIGQCCQMLEELTLCDHRMDDGWLAGLSYCENLKTLRIMSCGKIDPNPGPDEYLSPCLALERLYLQNCQLGDKKSGRALFITCGAAREIFISDCWGLVDDIFSFASHCWRVKFLSLEGCSQLTTEGLESVILEWKELQSLRVVSCKNIKESSISPALSTLFSTFKDLIWRPDTKSLLPSSLIGCTHMGKKGGRFFKKTWDMKVLPGVHNHASAHVDSTRNEDAKNVTAEYRPRRR</sequence>
<comment type="caution">
    <text evidence="2">The sequence shown here is derived from an EMBL/GenBank/DDBJ whole genome shotgun (WGS) entry which is preliminary data.</text>
</comment>
<keyword evidence="3" id="KW-1185">Reference proteome</keyword>
<dbReference type="AlphaFoldDB" id="A0AAV6M6Z8"/>
<dbReference type="EMBL" id="JAGKQH010000016">
    <property type="protein sequence ID" value="KAG6576810.1"/>
    <property type="molecule type" value="Genomic_DNA"/>
</dbReference>
<accession>A0AAV6M6Z8</accession>
<dbReference type="PANTHER" id="PTHR13318">
    <property type="entry name" value="PARTNER OF PAIRED, ISOFORM B-RELATED"/>
    <property type="match status" value="1"/>
</dbReference>
<dbReference type="GO" id="GO:0031146">
    <property type="term" value="P:SCF-dependent proteasomal ubiquitin-dependent protein catabolic process"/>
    <property type="evidence" value="ECO:0007669"/>
    <property type="project" value="TreeGrafter"/>
</dbReference>
<feature type="region of interest" description="Disordered" evidence="1">
    <location>
        <begin position="1"/>
        <end position="41"/>
    </location>
</feature>
<dbReference type="FunFam" id="3.80.10.10:FF:001445">
    <property type="entry name" value="F-box protein At5g51380"/>
    <property type="match status" value="1"/>
</dbReference>
<feature type="non-terminal residue" evidence="2">
    <location>
        <position position="1"/>
    </location>
</feature>
<dbReference type="Proteomes" id="UP000685013">
    <property type="component" value="Chromosome 16"/>
</dbReference>
<feature type="compositionally biased region" description="Polar residues" evidence="1">
    <location>
        <begin position="20"/>
        <end position="33"/>
    </location>
</feature>
<dbReference type="GO" id="GO:0019005">
    <property type="term" value="C:SCF ubiquitin ligase complex"/>
    <property type="evidence" value="ECO:0007669"/>
    <property type="project" value="TreeGrafter"/>
</dbReference>
<proteinExistence type="predicted"/>
<name>A0AAV6M6Z8_9ROSI</name>
<protein>
    <submittedName>
        <fullName evidence="2">F-box protein</fullName>
    </submittedName>
</protein>
<gene>
    <name evidence="2" type="ORF">SDJN03_24384</name>
</gene>
<evidence type="ECO:0000313" key="3">
    <source>
        <dbReference type="Proteomes" id="UP000685013"/>
    </source>
</evidence>
<evidence type="ECO:0000313" key="2">
    <source>
        <dbReference type="EMBL" id="KAG6576810.1"/>
    </source>
</evidence>